<proteinExistence type="predicted"/>
<dbReference type="Gene3D" id="3.20.20.70">
    <property type="entry name" value="Aldolase class I"/>
    <property type="match status" value="1"/>
</dbReference>
<name>A0AAX1KFC0_FLAPL</name>
<dbReference type="RefSeq" id="WP_081032400.1">
    <property type="nucleotide sequence ID" value="NZ_AP031431.1"/>
</dbReference>
<dbReference type="AlphaFoldDB" id="A0AAX1KFC0"/>
<accession>A0AAX1KFC0</accession>
<dbReference type="InterPro" id="IPR013785">
    <property type="entry name" value="Aldolase_TIM"/>
</dbReference>
<sequence>MQQEGGTSRCACSENAIAEESKAVKPGCGTENRRVGMVDNVMYIRNVPAKSNVRFVERAKRVIEEYGKQAATPDEARELLNLNIQVYLFRKNGGVHRWTPPFFGPT</sequence>
<dbReference type="Proteomes" id="UP000595792">
    <property type="component" value="Chromosome"/>
</dbReference>
<dbReference type="InterPro" id="IPR008567">
    <property type="entry name" value="BKACE"/>
</dbReference>
<organism evidence="1 2">
    <name type="scientific">Flavonifractor plautii</name>
    <name type="common">Fusobacterium plautii</name>
    <dbReference type="NCBI Taxonomy" id="292800"/>
    <lineage>
        <taxon>Bacteria</taxon>
        <taxon>Bacillati</taxon>
        <taxon>Bacillota</taxon>
        <taxon>Clostridia</taxon>
        <taxon>Eubacteriales</taxon>
        <taxon>Oscillospiraceae</taxon>
        <taxon>Flavonifractor</taxon>
    </lineage>
</organism>
<dbReference type="Pfam" id="PF05853">
    <property type="entry name" value="BKACE"/>
    <property type="match status" value="1"/>
</dbReference>
<dbReference type="EMBL" id="CP065315">
    <property type="protein sequence ID" value="QQR04641.1"/>
    <property type="molecule type" value="Genomic_DNA"/>
</dbReference>
<protein>
    <submittedName>
        <fullName evidence="1">3-keto-5-aminohexanoate cleavage protein</fullName>
    </submittedName>
</protein>
<dbReference type="GO" id="GO:0043720">
    <property type="term" value="F:3-keto-5-aminohexanoate cleavage activity"/>
    <property type="evidence" value="ECO:0007669"/>
    <property type="project" value="InterPro"/>
</dbReference>
<evidence type="ECO:0000313" key="2">
    <source>
        <dbReference type="Proteomes" id="UP000595792"/>
    </source>
</evidence>
<reference evidence="1 2" key="1">
    <citation type="submission" date="2020-11" db="EMBL/GenBank/DDBJ databases">
        <title>Closed and high quality bacterial genomes of the OMM12 community.</title>
        <authorList>
            <person name="Marbouty M."/>
            <person name="Lamy-Besnier Q."/>
            <person name="Debarbieux L."/>
            <person name="Koszul R."/>
        </authorList>
    </citation>
    <scope>NUCLEOTIDE SEQUENCE [LARGE SCALE GENOMIC DNA]</scope>
    <source>
        <strain evidence="1 2">YL31</strain>
    </source>
</reference>
<gene>
    <name evidence="1" type="ORF">I5Q84_11665</name>
</gene>
<evidence type="ECO:0000313" key="1">
    <source>
        <dbReference type="EMBL" id="QQR04641.1"/>
    </source>
</evidence>